<evidence type="ECO:0000256" key="4">
    <source>
        <dbReference type="ARBA" id="ARBA00023136"/>
    </source>
</evidence>
<reference evidence="6 7" key="1">
    <citation type="journal article" date="2016" name="Genome Announc.">
        <title>Draft Whole-Genome Sequence of Trichoderma gamsii T6085, a Promising Biocontrol Agent of Fusarium Head Blight on Wheat.</title>
        <authorList>
            <person name="Baroncelli R."/>
            <person name="Zapparata A."/>
            <person name="Piaggeschi G."/>
            <person name="Sarrocco S."/>
            <person name="Vannacci G."/>
        </authorList>
    </citation>
    <scope>NUCLEOTIDE SEQUENCE [LARGE SCALE GENOMIC DNA]</scope>
    <source>
        <strain evidence="6 7">T6085</strain>
    </source>
</reference>
<proteinExistence type="predicted"/>
<name>A0A2P4ZX01_9HYPO</name>
<evidence type="ECO:0000256" key="5">
    <source>
        <dbReference type="SAM" id="Phobius"/>
    </source>
</evidence>
<dbReference type="Proteomes" id="UP000054821">
    <property type="component" value="Unassembled WGS sequence"/>
</dbReference>
<evidence type="ECO:0000256" key="1">
    <source>
        <dbReference type="ARBA" id="ARBA00004141"/>
    </source>
</evidence>
<evidence type="ECO:0000313" key="6">
    <source>
        <dbReference type="EMBL" id="PON28800.1"/>
    </source>
</evidence>
<dbReference type="Gene3D" id="1.20.58.340">
    <property type="entry name" value="Magnesium transport protein CorA, transmembrane region"/>
    <property type="match status" value="1"/>
</dbReference>
<dbReference type="EMBL" id="JPDN02000005">
    <property type="protein sequence ID" value="PON28800.1"/>
    <property type="molecule type" value="Genomic_DNA"/>
</dbReference>
<keyword evidence="3 5" id="KW-1133">Transmembrane helix</keyword>
<gene>
    <name evidence="6" type="ORF">TGAM01_v201908</name>
</gene>
<dbReference type="SUPFAM" id="SSF144083">
    <property type="entry name" value="Magnesium transport protein CorA, transmembrane region"/>
    <property type="match status" value="1"/>
</dbReference>
<organism evidence="6 7">
    <name type="scientific">Trichoderma gamsii</name>
    <dbReference type="NCBI Taxonomy" id="398673"/>
    <lineage>
        <taxon>Eukaryota</taxon>
        <taxon>Fungi</taxon>
        <taxon>Dikarya</taxon>
        <taxon>Ascomycota</taxon>
        <taxon>Pezizomycotina</taxon>
        <taxon>Sordariomycetes</taxon>
        <taxon>Hypocreomycetidae</taxon>
        <taxon>Hypocreales</taxon>
        <taxon>Hypocreaceae</taxon>
        <taxon>Trichoderma</taxon>
    </lineage>
</organism>
<dbReference type="GO" id="GO:0016020">
    <property type="term" value="C:membrane"/>
    <property type="evidence" value="ECO:0007669"/>
    <property type="project" value="UniProtKB-SubCell"/>
</dbReference>
<dbReference type="AlphaFoldDB" id="A0A2P4ZX01"/>
<dbReference type="STRING" id="398673.A0A2P4ZX01"/>
<comment type="caution">
    <text evidence="6">The sequence shown here is derived from an EMBL/GenBank/DDBJ whole genome shotgun (WGS) entry which is preliminary data.</text>
</comment>
<protein>
    <submittedName>
        <fullName evidence="6">Uncharacterized protein</fullName>
    </submittedName>
</protein>
<dbReference type="GeneID" id="29991148"/>
<comment type="subcellular location">
    <subcellularLocation>
        <location evidence="1">Membrane</location>
        <topology evidence="1">Multi-pass membrane protein</topology>
    </subcellularLocation>
</comment>
<feature type="transmembrane region" description="Helical" evidence="5">
    <location>
        <begin position="439"/>
        <end position="457"/>
    </location>
</feature>
<dbReference type="RefSeq" id="XP_018655721.2">
    <property type="nucleotide sequence ID" value="XM_018811065.2"/>
</dbReference>
<evidence type="ECO:0000256" key="2">
    <source>
        <dbReference type="ARBA" id="ARBA00022692"/>
    </source>
</evidence>
<sequence>MPFDPTHRPCLGVEDISPEEIEILGGALELDPCFFASYISRTWRNLKAQDPQACTLPSRERRQGFVPLYYHRTIVVHGLKPHTAQLLRTCNHPRKLFVLSPIKGQRLGLAQHACVVSSMVRADGRWIGIILTDPPFRNRNDYVALRSRSPVPTNLSITPFLGGCEDFQYNAAVHASTFTQLLSPDIDTDGIDYPRTKSDRRGMLDELVYYWTASTPLAGIFEASGPPSLHALAYLPLRIVAAEWVNYITLLDFSAKEYEWNGSDNDAQGRVTRNATAIASLTDWKGKVDALDARLRALQAWRRRVMSSIRKMRQVARFLDSPVPGVDGACCNGTSDHLCEKRPSGSKHFDHGAANAWAALRSDYMSLATEITEHGARLESMLAVVASGMALLEGRRALAEAANITRLTVLAFVFLPLTFVAGLFSIGGSDVYAPGGSHFWVYWAVALPLTLIVMLMVRPPVLVIMMLKGLEEWTMTTAPAAVPRLVAAVPVACLPPFEPVAALPVACLPPFEPVAALPVACLPPFEPVAALPVACLPPFEPVAALPVASPPPFEPVAALPVASPPPFEPVAALPVACLPPFEPVASLPPFEPVAALQLFAALAAVLSALY</sequence>
<keyword evidence="7" id="KW-1185">Reference proteome</keyword>
<evidence type="ECO:0000313" key="7">
    <source>
        <dbReference type="Proteomes" id="UP000054821"/>
    </source>
</evidence>
<feature type="transmembrane region" description="Helical" evidence="5">
    <location>
        <begin position="404"/>
        <end position="427"/>
    </location>
</feature>
<evidence type="ECO:0000256" key="3">
    <source>
        <dbReference type="ARBA" id="ARBA00022989"/>
    </source>
</evidence>
<dbReference type="InterPro" id="IPR045863">
    <property type="entry name" value="CorA_TM1_TM2"/>
</dbReference>
<keyword evidence="4 5" id="KW-0472">Membrane</keyword>
<keyword evidence="2 5" id="KW-0812">Transmembrane</keyword>
<accession>A0A2P4ZX01</accession>